<feature type="domain" description="DUF403" evidence="2">
    <location>
        <begin position="524"/>
        <end position="820"/>
    </location>
</feature>
<keyword evidence="5" id="KW-1185">Reference proteome</keyword>
<dbReference type="PANTHER" id="PTHR34595">
    <property type="entry name" value="BLR5612 PROTEIN"/>
    <property type="match status" value="1"/>
</dbReference>
<dbReference type="PANTHER" id="PTHR34595:SF2">
    <property type="entry name" value="BLR2978 PROTEIN"/>
    <property type="match status" value="1"/>
</dbReference>
<dbReference type="Gene3D" id="3.40.50.11290">
    <property type="match status" value="1"/>
</dbReference>
<reference evidence="4" key="2">
    <citation type="submission" date="2020-09" db="EMBL/GenBank/DDBJ databases">
        <authorList>
            <person name="Sun Q."/>
            <person name="Zhou Y."/>
        </authorList>
    </citation>
    <scope>NUCLEOTIDE SEQUENCE</scope>
    <source>
        <strain evidence="4">CGMCC 1.15360</strain>
    </source>
</reference>
<dbReference type="AlphaFoldDB" id="A0A916Z0R6"/>
<evidence type="ECO:0000313" key="4">
    <source>
        <dbReference type="EMBL" id="GGD70033.1"/>
    </source>
</evidence>
<dbReference type="InterPro" id="IPR025841">
    <property type="entry name" value="CP_ATPgrasp_2"/>
</dbReference>
<dbReference type="SUPFAM" id="SSF56059">
    <property type="entry name" value="Glutathione synthetase ATP-binding domain-like"/>
    <property type="match status" value="1"/>
</dbReference>
<comment type="caution">
    <text evidence="4">The sequence shown here is derived from an EMBL/GenBank/DDBJ whole genome shotgun (WGS) entry which is preliminary data.</text>
</comment>
<dbReference type="InterPro" id="IPR051680">
    <property type="entry name" value="ATP-dep_Glu-Cys_Ligase-2"/>
</dbReference>
<feature type="domain" description="Circularly permuted ATP-grasp type 2" evidence="3">
    <location>
        <begin position="96"/>
        <end position="476"/>
    </location>
</feature>
<protein>
    <recommendedName>
        <fullName evidence="6">DUF403 domain-containing protein</fullName>
    </recommendedName>
</protein>
<proteinExistence type="predicted"/>
<evidence type="ECO:0000259" key="2">
    <source>
        <dbReference type="Pfam" id="PF04168"/>
    </source>
</evidence>
<feature type="compositionally biased region" description="Polar residues" evidence="1">
    <location>
        <begin position="1"/>
        <end position="10"/>
    </location>
</feature>
<dbReference type="OrthoDB" id="9804079at2"/>
<evidence type="ECO:0008006" key="6">
    <source>
        <dbReference type="Google" id="ProtNLM"/>
    </source>
</evidence>
<organism evidence="4 5">
    <name type="scientific">Croceicoccus mobilis</name>
    <dbReference type="NCBI Taxonomy" id="1703339"/>
    <lineage>
        <taxon>Bacteria</taxon>
        <taxon>Pseudomonadati</taxon>
        <taxon>Pseudomonadota</taxon>
        <taxon>Alphaproteobacteria</taxon>
        <taxon>Sphingomonadales</taxon>
        <taxon>Erythrobacteraceae</taxon>
        <taxon>Croceicoccus</taxon>
    </lineage>
</organism>
<dbReference type="Proteomes" id="UP000612349">
    <property type="component" value="Unassembled WGS sequence"/>
</dbReference>
<dbReference type="Gene3D" id="3.30.1490.270">
    <property type="match status" value="1"/>
</dbReference>
<evidence type="ECO:0000256" key="1">
    <source>
        <dbReference type="SAM" id="MobiDB-lite"/>
    </source>
</evidence>
<reference evidence="4" key="1">
    <citation type="journal article" date="2014" name="Int. J. Syst. Evol. Microbiol.">
        <title>Complete genome sequence of Corynebacterium casei LMG S-19264T (=DSM 44701T), isolated from a smear-ripened cheese.</title>
        <authorList>
            <consortium name="US DOE Joint Genome Institute (JGI-PGF)"/>
            <person name="Walter F."/>
            <person name="Albersmeier A."/>
            <person name="Kalinowski J."/>
            <person name="Ruckert C."/>
        </authorList>
    </citation>
    <scope>NUCLEOTIDE SEQUENCE</scope>
    <source>
        <strain evidence="4">CGMCC 1.15360</strain>
    </source>
</reference>
<evidence type="ECO:0000259" key="3">
    <source>
        <dbReference type="Pfam" id="PF14403"/>
    </source>
</evidence>
<sequence>MNEAGSNLQGETLFGPDPGSDPLGWYRAPAGGDIFTAARPDMAAQWHAVASGLASAGQGNLSQVQSYLDRNVEDLGLAFRVTGDDRERPWPLAPMPILIGADEWQGIEAGLIQRAEIYESLLADIYGDQQTIANGHLPAALASGSVNFARRMVGLQPPGGYHLRVYAVDLVRDPAGDWRVLSDRARLPIGVGYALENRLALARSTGSLLASIGTRRLAEFFEALRFGIAADCTRSEPRIGLLTPGRFNQSYPEQAHLARHLGFSLVEGRDLTVRDGRLYVRTIAGLKRIDGLWRWINTADIDPLAFDQHSQIGVAGLIDACRHGDLSIANWPGAGVVESRAMAAFLPRLAQVLTGGPLILPNVATWWCGQQAEREHALANFDRLVFASSFRNDVAGLSGADNRLGSDLNPEERAALVEGMRRRPMDYVAQEMVETSTTPAVINGRFEPRPFVLRAFLARGPDGRWVAMPGGFGRVSSQPNLRSALMGAEDISADVCIVEGQDSARTVDPPALSAPVVRRAAGLLPSQAADNLFWLGRYGERAQQTARVVRTLLANADMPGDPASQSDAETTRRRLSQLLVNWGAAPAGKKQRSRQVAASALTAKDLNGSIPALIGRLQEIALLLRDRLTRDSWRAIHRLPPPIDVRDTESMSEACDMIVGVSAAMTHLLSDNLGRSAAWRFFDMGIALERGSLMLQSAQAIVPGSASAEDLSALLEMIDGTALYRSRYLTIPFIAPVLDMALLDPSEPRGLAYQVQRILNHLSQLPVLREDGMSEEPHRIARLLDARIAGLDADELDGPTISSLRDDLGALNAAIARRYFLQPDLPVTRDGSALLG</sequence>
<dbReference type="Pfam" id="PF14403">
    <property type="entry name" value="CP_ATPgrasp_2"/>
    <property type="match status" value="1"/>
</dbReference>
<dbReference type="RefSeq" id="WP_066777797.1">
    <property type="nucleotide sequence ID" value="NZ_BMIP01000003.1"/>
</dbReference>
<dbReference type="InterPro" id="IPR007296">
    <property type="entry name" value="DUF403"/>
</dbReference>
<gene>
    <name evidence="4" type="ORF">GCM10010990_19460</name>
</gene>
<evidence type="ECO:0000313" key="5">
    <source>
        <dbReference type="Proteomes" id="UP000612349"/>
    </source>
</evidence>
<feature type="region of interest" description="Disordered" evidence="1">
    <location>
        <begin position="1"/>
        <end position="21"/>
    </location>
</feature>
<dbReference type="Pfam" id="PF04168">
    <property type="entry name" value="Alpha-E"/>
    <property type="match status" value="1"/>
</dbReference>
<name>A0A916Z0R6_9SPHN</name>
<dbReference type="EMBL" id="BMIP01000003">
    <property type="protein sequence ID" value="GGD70033.1"/>
    <property type="molecule type" value="Genomic_DNA"/>
</dbReference>
<accession>A0A916Z0R6</accession>